<comment type="caution">
    <text evidence="2">The sequence shown here is derived from an EMBL/GenBank/DDBJ whole genome shotgun (WGS) entry which is preliminary data.</text>
</comment>
<dbReference type="Proteomes" id="UP000180280">
    <property type="component" value="Unassembled WGS sequence"/>
</dbReference>
<accession>A0ABX3CGF3</accession>
<organism evidence="2 3">
    <name type="scientific">Chromobacterium sphagni</name>
    <dbReference type="NCBI Taxonomy" id="1903179"/>
    <lineage>
        <taxon>Bacteria</taxon>
        <taxon>Pseudomonadati</taxon>
        <taxon>Pseudomonadota</taxon>
        <taxon>Betaproteobacteria</taxon>
        <taxon>Neisseriales</taxon>
        <taxon>Chromobacteriaceae</taxon>
        <taxon>Chromobacterium</taxon>
    </lineage>
</organism>
<sequence>MVRRCIILPVLLAGLLIGCGQPASLTSEDVGRLRQLNSANRSLSLEEIKAVAKIQYRAALFITKNLELKVQEKDYDLFFRAVPAGALEKYPLLNDAMSSPIVLNEQYQKYGNRQTSQYDACEGMLSEAKNLYWIIRETQPQGVLDLTDNGAVNMQRQKIDQATQACSQVLAKSV</sequence>
<dbReference type="PROSITE" id="PS51257">
    <property type="entry name" value="PROKAR_LIPOPROTEIN"/>
    <property type="match status" value="1"/>
</dbReference>
<evidence type="ECO:0000256" key="1">
    <source>
        <dbReference type="SAM" id="SignalP"/>
    </source>
</evidence>
<gene>
    <name evidence="2" type="ORF">BI344_01405</name>
</gene>
<feature type="signal peptide" evidence="1">
    <location>
        <begin position="1"/>
        <end position="23"/>
    </location>
</feature>
<evidence type="ECO:0000313" key="3">
    <source>
        <dbReference type="Proteomes" id="UP000180280"/>
    </source>
</evidence>
<protein>
    <recommendedName>
        <fullName evidence="4">DUF4136 domain-containing protein</fullName>
    </recommendedName>
</protein>
<keyword evidence="1" id="KW-0732">Signal</keyword>
<name>A0ABX3CGF3_9NEIS</name>
<keyword evidence="3" id="KW-1185">Reference proteome</keyword>
<evidence type="ECO:0008006" key="4">
    <source>
        <dbReference type="Google" id="ProtNLM"/>
    </source>
</evidence>
<reference evidence="2 3" key="1">
    <citation type="submission" date="2016-09" db="EMBL/GenBank/DDBJ databases">
        <title>Chromobacterium muskegensis sp. nov., an insecticidal bacterium isolated from Sphagnum bogs.</title>
        <authorList>
            <person name="Sparks M.E."/>
            <person name="Blackburn M.B."/>
            <person name="Gundersen-Rindal D.E."/>
            <person name="Mitchell A."/>
            <person name="Farrar R."/>
            <person name="Kuhar D."/>
        </authorList>
    </citation>
    <scope>NUCLEOTIDE SEQUENCE [LARGE SCALE GENOMIC DNA]</scope>
    <source>
        <strain evidence="2 3">14B-1</strain>
    </source>
</reference>
<feature type="chain" id="PRO_5046876450" description="DUF4136 domain-containing protein" evidence="1">
    <location>
        <begin position="24"/>
        <end position="174"/>
    </location>
</feature>
<evidence type="ECO:0000313" key="2">
    <source>
        <dbReference type="EMBL" id="OHX21224.1"/>
    </source>
</evidence>
<dbReference type="RefSeq" id="WP_071111182.1">
    <property type="nucleotide sequence ID" value="NZ_MKCT01000001.1"/>
</dbReference>
<dbReference type="EMBL" id="MKCT01000001">
    <property type="protein sequence ID" value="OHX21224.1"/>
    <property type="molecule type" value="Genomic_DNA"/>
</dbReference>
<proteinExistence type="predicted"/>